<protein>
    <submittedName>
        <fullName evidence="1">Uncharacterized protein</fullName>
    </submittedName>
</protein>
<evidence type="ECO:0000313" key="2">
    <source>
        <dbReference type="Proteomes" id="UP001321473"/>
    </source>
</evidence>
<organism evidence="1 2">
    <name type="scientific">Amblyomma americanum</name>
    <name type="common">Lone star tick</name>
    <dbReference type="NCBI Taxonomy" id="6943"/>
    <lineage>
        <taxon>Eukaryota</taxon>
        <taxon>Metazoa</taxon>
        <taxon>Ecdysozoa</taxon>
        <taxon>Arthropoda</taxon>
        <taxon>Chelicerata</taxon>
        <taxon>Arachnida</taxon>
        <taxon>Acari</taxon>
        <taxon>Parasitiformes</taxon>
        <taxon>Ixodida</taxon>
        <taxon>Ixodoidea</taxon>
        <taxon>Ixodidae</taxon>
        <taxon>Amblyomminae</taxon>
        <taxon>Amblyomma</taxon>
    </lineage>
</organism>
<dbReference type="Proteomes" id="UP001321473">
    <property type="component" value="Unassembled WGS sequence"/>
</dbReference>
<proteinExistence type="predicted"/>
<sequence>MSLFKRALNSAPGVFINGRFLTALMKSPALFVCLLMVLIVASECKKNSQVLTTRKINFCYRLCPRRIPMGGKCGPRCVCARRHGTGPNSPLYCVSTSIRP</sequence>
<dbReference type="EMBL" id="JARKHS020003192">
    <property type="protein sequence ID" value="KAK8785947.1"/>
    <property type="molecule type" value="Genomic_DNA"/>
</dbReference>
<accession>A0AAQ4FF95</accession>
<keyword evidence="2" id="KW-1185">Reference proteome</keyword>
<gene>
    <name evidence="1" type="ORF">V5799_007685</name>
</gene>
<dbReference type="AlphaFoldDB" id="A0AAQ4FF95"/>
<evidence type="ECO:0000313" key="1">
    <source>
        <dbReference type="EMBL" id="KAK8785947.1"/>
    </source>
</evidence>
<reference evidence="1 2" key="1">
    <citation type="journal article" date="2023" name="Arcadia Sci">
        <title>De novo assembly of a long-read Amblyomma americanum tick genome.</title>
        <authorList>
            <person name="Chou S."/>
            <person name="Poskanzer K.E."/>
            <person name="Rollins M."/>
            <person name="Thuy-Boun P.S."/>
        </authorList>
    </citation>
    <scope>NUCLEOTIDE SEQUENCE [LARGE SCALE GENOMIC DNA]</scope>
    <source>
        <strain evidence="1">F_SG_1</strain>
        <tissue evidence="1">Salivary glands</tissue>
    </source>
</reference>
<comment type="caution">
    <text evidence="1">The sequence shown here is derived from an EMBL/GenBank/DDBJ whole genome shotgun (WGS) entry which is preliminary data.</text>
</comment>
<name>A0AAQ4FF95_AMBAM</name>